<dbReference type="Proteomes" id="UP000011014">
    <property type="component" value="Unassembled WGS sequence"/>
</dbReference>
<organism evidence="2">
    <name type="scientific">Oikopleura dioica</name>
    <name type="common">Tunicate</name>
    <dbReference type="NCBI Taxonomy" id="34765"/>
    <lineage>
        <taxon>Eukaryota</taxon>
        <taxon>Metazoa</taxon>
        <taxon>Chordata</taxon>
        <taxon>Tunicata</taxon>
        <taxon>Appendicularia</taxon>
        <taxon>Copelata</taxon>
        <taxon>Oikopleuridae</taxon>
        <taxon>Oikopleura</taxon>
    </lineage>
</organism>
<proteinExistence type="predicted"/>
<dbReference type="AlphaFoldDB" id="E4YFJ3"/>
<accession>E4YFJ3</accession>
<gene>
    <name evidence="2" type="ORF">GSOID_T00024283001</name>
</gene>
<name>E4YFJ3_OIKDI</name>
<sequence length="165" mass="19144">MNMNHALDDLEKDIALLQGLIIKDMPRKQELDHQNPQINKTYPQVENIEDNLEIALKQTEVDKIKLEIIRNELEQKELIEAADDRQERLVQSMMNQVQHLDQNYVLDIMKLLEKPLSHDAQTRITKKLQEIARDEIEAQMKSALDDSDTESDNSLFDAVADLPDN</sequence>
<reference evidence="2" key="1">
    <citation type="journal article" date="2010" name="Science">
        <title>Plasticity of animal genome architecture unmasked by rapid evolution of a pelagic tunicate.</title>
        <authorList>
            <person name="Denoeud F."/>
            <person name="Henriet S."/>
            <person name="Mungpakdee S."/>
            <person name="Aury J.M."/>
            <person name="Da Silva C."/>
            <person name="Brinkmann H."/>
            <person name="Mikhaleva J."/>
            <person name="Olsen L.C."/>
            <person name="Jubin C."/>
            <person name="Canestro C."/>
            <person name="Bouquet J.M."/>
            <person name="Danks G."/>
            <person name="Poulain J."/>
            <person name="Campsteijn C."/>
            <person name="Adamski M."/>
            <person name="Cross I."/>
            <person name="Yadetie F."/>
            <person name="Muffato M."/>
            <person name="Louis A."/>
            <person name="Butcher S."/>
            <person name="Tsagkogeorga G."/>
            <person name="Konrad A."/>
            <person name="Singh S."/>
            <person name="Jensen M.F."/>
            <person name="Cong E.H."/>
            <person name="Eikeseth-Otteraa H."/>
            <person name="Noel B."/>
            <person name="Anthouard V."/>
            <person name="Porcel B.M."/>
            <person name="Kachouri-Lafond R."/>
            <person name="Nishino A."/>
            <person name="Ugolini M."/>
            <person name="Chourrout P."/>
            <person name="Nishida H."/>
            <person name="Aasland R."/>
            <person name="Huzurbazar S."/>
            <person name="Westhof E."/>
            <person name="Delsuc F."/>
            <person name="Lehrach H."/>
            <person name="Reinhardt R."/>
            <person name="Weissenbach J."/>
            <person name="Roy S.W."/>
            <person name="Artiguenave F."/>
            <person name="Postlethwait J.H."/>
            <person name="Manak J.R."/>
            <person name="Thompson E.M."/>
            <person name="Jaillon O."/>
            <person name="Du Pasquier L."/>
            <person name="Boudinot P."/>
            <person name="Liberles D.A."/>
            <person name="Volff J.N."/>
            <person name="Philippe H."/>
            <person name="Lenhard B."/>
            <person name="Roest Crollius H."/>
            <person name="Wincker P."/>
            <person name="Chourrout D."/>
        </authorList>
    </citation>
    <scope>NUCLEOTIDE SEQUENCE [LARGE SCALE GENOMIC DNA]</scope>
</reference>
<dbReference type="EMBL" id="FN654492">
    <property type="protein sequence ID" value="CBY34267.1"/>
    <property type="molecule type" value="Genomic_DNA"/>
</dbReference>
<evidence type="ECO:0000256" key="1">
    <source>
        <dbReference type="SAM" id="MobiDB-lite"/>
    </source>
</evidence>
<evidence type="ECO:0000313" key="2">
    <source>
        <dbReference type="EMBL" id="CBY34267.1"/>
    </source>
</evidence>
<feature type="region of interest" description="Disordered" evidence="1">
    <location>
        <begin position="139"/>
        <end position="165"/>
    </location>
</feature>
<protein>
    <submittedName>
        <fullName evidence="2">Uncharacterized protein</fullName>
    </submittedName>
</protein>